<organism evidence="3 4">
    <name type="scientific">Paracoccus limosus</name>
    <dbReference type="NCBI Taxonomy" id="913252"/>
    <lineage>
        <taxon>Bacteria</taxon>
        <taxon>Pseudomonadati</taxon>
        <taxon>Pseudomonadota</taxon>
        <taxon>Alphaproteobacteria</taxon>
        <taxon>Rhodobacterales</taxon>
        <taxon>Paracoccaceae</taxon>
        <taxon>Paracoccus</taxon>
    </lineage>
</organism>
<keyword evidence="1" id="KW-0732">Signal</keyword>
<dbReference type="Pfam" id="PF09917">
    <property type="entry name" value="DUF2147"/>
    <property type="match status" value="1"/>
</dbReference>
<keyword evidence="4" id="KW-1185">Reference proteome</keyword>
<dbReference type="InterPro" id="IPR019223">
    <property type="entry name" value="DUF2147"/>
</dbReference>
<sequence>MKSPALAAAFALIAGAAMADGISGTFRTQPNDQGQAGLVEFYDCGGKYCGKLIKSFDKAGAELKTKNTGKNIVANMTDNGGGSFSGGTIWDPGADRTYRSKMVLSGNTLKVSGCIAVFCRTQTWTRAR</sequence>
<protein>
    <submittedName>
        <fullName evidence="3">DUF2147 domain-containing protein</fullName>
    </submittedName>
</protein>
<reference evidence="3 4" key="1">
    <citation type="submission" date="2019-11" db="EMBL/GenBank/DDBJ databases">
        <authorList>
            <person name="Dong K."/>
        </authorList>
    </citation>
    <scope>NUCLEOTIDE SEQUENCE [LARGE SCALE GENOMIC DNA]</scope>
    <source>
        <strain evidence="3 4">JCM 17370</strain>
    </source>
</reference>
<feature type="chain" id="PRO_5033016605" evidence="1">
    <location>
        <begin position="20"/>
        <end position="128"/>
    </location>
</feature>
<dbReference type="AlphaFoldDB" id="A0A844H0N0"/>
<evidence type="ECO:0000256" key="1">
    <source>
        <dbReference type="SAM" id="SignalP"/>
    </source>
</evidence>
<feature type="signal peptide" evidence="1">
    <location>
        <begin position="1"/>
        <end position="19"/>
    </location>
</feature>
<name>A0A844H0N0_9RHOB</name>
<dbReference type="OrthoDB" id="9811671at2"/>
<gene>
    <name evidence="3" type="ORF">GL279_00640</name>
</gene>
<dbReference type="Gene3D" id="2.40.128.520">
    <property type="match status" value="1"/>
</dbReference>
<evidence type="ECO:0000313" key="3">
    <source>
        <dbReference type="EMBL" id="MTH33104.1"/>
    </source>
</evidence>
<comment type="caution">
    <text evidence="3">The sequence shown here is derived from an EMBL/GenBank/DDBJ whole genome shotgun (WGS) entry which is preliminary data.</text>
</comment>
<proteinExistence type="predicted"/>
<dbReference type="PANTHER" id="PTHR36919">
    <property type="entry name" value="BLR1215 PROTEIN"/>
    <property type="match status" value="1"/>
</dbReference>
<dbReference type="Proteomes" id="UP000442533">
    <property type="component" value="Unassembled WGS sequence"/>
</dbReference>
<dbReference type="PANTHER" id="PTHR36919:SF3">
    <property type="entry name" value="BLL5882 PROTEIN"/>
    <property type="match status" value="1"/>
</dbReference>
<evidence type="ECO:0000313" key="4">
    <source>
        <dbReference type="Proteomes" id="UP000442533"/>
    </source>
</evidence>
<dbReference type="EMBL" id="WMIF01000001">
    <property type="protein sequence ID" value="MTH33104.1"/>
    <property type="molecule type" value="Genomic_DNA"/>
</dbReference>
<feature type="domain" description="DUF2147" evidence="2">
    <location>
        <begin position="24"/>
        <end position="126"/>
    </location>
</feature>
<dbReference type="RefSeq" id="WP_155062670.1">
    <property type="nucleotide sequence ID" value="NZ_WMIF01000001.1"/>
</dbReference>
<accession>A0A844H0N0</accession>
<evidence type="ECO:0000259" key="2">
    <source>
        <dbReference type="Pfam" id="PF09917"/>
    </source>
</evidence>